<feature type="region of interest" description="Disordered" evidence="1">
    <location>
        <begin position="220"/>
        <end position="255"/>
    </location>
</feature>
<evidence type="ECO:0000259" key="3">
    <source>
        <dbReference type="Pfam" id="PF24036"/>
    </source>
</evidence>
<dbReference type="RefSeq" id="WP_250872306.1">
    <property type="nucleotide sequence ID" value="NZ_JALXFV010000002.1"/>
</dbReference>
<gene>
    <name evidence="4" type="ORF">ACFSBT_03410</name>
</gene>
<dbReference type="InterPro" id="IPR055767">
    <property type="entry name" value="DUF7343"/>
</dbReference>
<feature type="domain" description="DUF7345" evidence="3">
    <location>
        <begin position="41"/>
        <end position="168"/>
    </location>
</feature>
<dbReference type="Pfam" id="PF24036">
    <property type="entry name" value="DUF7345"/>
    <property type="match status" value="1"/>
</dbReference>
<protein>
    <submittedName>
        <fullName evidence="4">Helix-turn-helix transcriptional regulator</fullName>
    </submittedName>
</protein>
<dbReference type="Proteomes" id="UP001597187">
    <property type="component" value="Unassembled WGS sequence"/>
</dbReference>
<reference evidence="4 5" key="1">
    <citation type="journal article" date="2019" name="Int. J. Syst. Evol. Microbiol.">
        <title>The Global Catalogue of Microorganisms (GCM) 10K type strain sequencing project: providing services to taxonomists for standard genome sequencing and annotation.</title>
        <authorList>
            <consortium name="The Broad Institute Genomics Platform"/>
            <consortium name="The Broad Institute Genome Sequencing Center for Infectious Disease"/>
            <person name="Wu L."/>
            <person name="Ma J."/>
        </authorList>
    </citation>
    <scope>NUCLEOTIDE SEQUENCE [LARGE SCALE GENOMIC DNA]</scope>
    <source>
        <strain evidence="4 5">CGMCC 1.12563</strain>
    </source>
</reference>
<keyword evidence="5" id="KW-1185">Reference proteome</keyword>
<evidence type="ECO:0000313" key="5">
    <source>
        <dbReference type="Proteomes" id="UP001597187"/>
    </source>
</evidence>
<dbReference type="InterPro" id="IPR055769">
    <property type="entry name" value="DUF7345"/>
</dbReference>
<evidence type="ECO:0000313" key="4">
    <source>
        <dbReference type="EMBL" id="MFD1512325.1"/>
    </source>
</evidence>
<evidence type="ECO:0000256" key="1">
    <source>
        <dbReference type="SAM" id="MobiDB-lite"/>
    </source>
</evidence>
<feature type="region of interest" description="Disordered" evidence="1">
    <location>
        <begin position="291"/>
        <end position="338"/>
    </location>
</feature>
<organism evidence="4 5">
    <name type="scientific">Halomarina rubra</name>
    <dbReference type="NCBI Taxonomy" id="2071873"/>
    <lineage>
        <taxon>Archaea</taxon>
        <taxon>Methanobacteriati</taxon>
        <taxon>Methanobacteriota</taxon>
        <taxon>Stenosarchaea group</taxon>
        <taxon>Halobacteria</taxon>
        <taxon>Halobacteriales</taxon>
        <taxon>Natronomonadaceae</taxon>
        <taxon>Halomarina</taxon>
    </lineage>
</organism>
<dbReference type="Pfam" id="PF24034">
    <property type="entry name" value="DUF7343"/>
    <property type="match status" value="1"/>
</dbReference>
<sequence length="412" mass="43542">MQRLVVVGVLALLVAMTPLTAVTATTPATTTQQEFDREAFTIHVDENGSARWTFSYQRVLANESERTQFEAYAESFESNETQSYRNFVTRAGALTDAGTDETGREMNATSFSKDAYVRTGVNDVGVVEMSFRWTNFAAQQDGRLVVGDVFEGGLTVTENQRLVVTWDDALVPVEAEPQPQQSVEETGDALVWLGDAGGAQFLDQQPRVVFADADQLGSATPVVNDSDGGAGDGGDGGATTPTLSGGPAATGTTANGTSAGNDLPVWPFAFGAIVLVSLGGLAFRHGYLDEDDDRGASGPGGGGDTGDDPSAGATDAAAGGRTDPTPAPEPSVTDEELMSDEDRVRSLLAANGGRMKQVNIVDETGWSKSKVSMLLSEMEEDEEIHKLRVGRENIISRAGEEPDATRPTFDDE</sequence>
<dbReference type="AlphaFoldDB" id="A0ABD6AR11"/>
<comment type="caution">
    <text evidence="4">The sequence shown here is derived from an EMBL/GenBank/DDBJ whole genome shotgun (WGS) entry which is preliminary data.</text>
</comment>
<evidence type="ECO:0000259" key="2">
    <source>
        <dbReference type="Pfam" id="PF24034"/>
    </source>
</evidence>
<feature type="domain" description="DUF7343" evidence="2">
    <location>
        <begin position="337"/>
        <end position="397"/>
    </location>
</feature>
<dbReference type="EMBL" id="JBHUDC010000002">
    <property type="protein sequence ID" value="MFD1512325.1"/>
    <property type="molecule type" value="Genomic_DNA"/>
</dbReference>
<proteinExistence type="predicted"/>
<feature type="compositionally biased region" description="Low complexity" evidence="1">
    <location>
        <begin position="308"/>
        <end position="324"/>
    </location>
</feature>
<name>A0ABD6AR11_9EURY</name>
<feature type="compositionally biased region" description="Low complexity" evidence="1">
    <location>
        <begin position="238"/>
        <end position="255"/>
    </location>
</feature>
<accession>A0ABD6AR11</accession>
<feature type="compositionally biased region" description="Gly residues" evidence="1">
    <location>
        <begin position="228"/>
        <end position="237"/>
    </location>
</feature>